<organism evidence="6 7">
    <name type="scientific">Candidatus Korobacter versatilis</name>
    <dbReference type="NCBI Taxonomy" id="658062"/>
    <lineage>
        <taxon>Bacteria</taxon>
        <taxon>Pseudomonadati</taxon>
        <taxon>Acidobacteriota</taxon>
        <taxon>Terriglobia</taxon>
        <taxon>Terriglobales</taxon>
        <taxon>Candidatus Korobacteraceae</taxon>
        <taxon>Candidatus Korobacter</taxon>
    </lineage>
</organism>
<dbReference type="GO" id="GO:1990904">
    <property type="term" value="C:ribonucleoprotein complex"/>
    <property type="evidence" value="ECO:0007669"/>
    <property type="project" value="UniProtKB-KW"/>
</dbReference>
<comment type="similarity">
    <text evidence="1 5">Belongs to the bacterial ribosomal protein bL28 family.</text>
</comment>
<evidence type="ECO:0000256" key="1">
    <source>
        <dbReference type="ARBA" id="ARBA00008760"/>
    </source>
</evidence>
<evidence type="ECO:0000313" key="6">
    <source>
        <dbReference type="EMBL" id="MBI2678189.1"/>
    </source>
</evidence>
<dbReference type="SUPFAM" id="SSF143800">
    <property type="entry name" value="L28p-like"/>
    <property type="match status" value="1"/>
</dbReference>
<reference evidence="6" key="1">
    <citation type="submission" date="2020-07" db="EMBL/GenBank/DDBJ databases">
        <title>Huge and variable diversity of episymbiotic CPR bacteria and DPANN archaea in groundwater ecosystems.</title>
        <authorList>
            <person name="He C.Y."/>
            <person name="Keren R."/>
            <person name="Whittaker M."/>
            <person name="Farag I.F."/>
            <person name="Doudna J."/>
            <person name="Cate J.H.D."/>
            <person name="Banfield J.F."/>
        </authorList>
    </citation>
    <scope>NUCLEOTIDE SEQUENCE</scope>
    <source>
        <strain evidence="6">NC_groundwater_580_Pr5_B-0.1um_64_19</strain>
    </source>
</reference>
<sequence>MARVCEVCGKGPQFGNNISHAHNVTKRRWNVNLRPVHARVGKTAAKRMRVCTNCLKSGKVVKA</sequence>
<dbReference type="Pfam" id="PF00830">
    <property type="entry name" value="Ribosomal_L28"/>
    <property type="match status" value="1"/>
</dbReference>
<keyword evidence="3 5" id="KW-0687">Ribonucleoprotein</keyword>
<dbReference type="InterPro" id="IPR026569">
    <property type="entry name" value="Ribosomal_bL28"/>
</dbReference>
<dbReference type="Gene3D" id="2.30.170.40">
    <property type="entry name" value="Ribosomal protein L28/L24"/>
    <property type="match status" value="1"/>
</dbReference>
<dbReference type="GO" id="GO:0003735">
    <property type="term" value="F:structural constituent of ribosome"/>
    <property type="evidence" value="ECO:0007669"/>
    <property type="project" value="InterPro"/>
</dbReference>
<dbReference type="InterPro" id="IPR050096">
    <property type="entry name" value="Bacterial_rp_bL28"/>
</dbReference>
<evidence type="ECO:0000256" key="4">
    <source>
        <dbReference type="ARBA" id="ARBA00035174"/>
    </source>
</evidence>
<gene>
    <name evidence="5" type="primary">rpmB</name>
    <name evidence="6" type="ORF">HYX28_05365</name>
</gene>
<dbReference type="AlphaFoldDB" id="A0A932A9M6"/>
<dbReference type="GO" id="GO:0005840">
    <property type="term" value="C:ribosome"/>
    <property type="evidence" value="ECO:0007669"/>
    <property type="project" value="UniProtKB-KW"/>
</dbReference>
<dbReference type="InterPro" id="IPR037147">
    <property type="entry name" value="Ribosomal_bL28_sf"/>
</dbReference>
<keyword evidence="2 5" id="KW-0689">Ribosomal protein</keyword>
<dbReference type="Gene3D" id="2.20.150.30">
    <property type="match status" value="1"/>
</dbReference>
<dbReference type="GO" id="GO:0006412">
    <property type="term" value="P:translation"/>
    <property type="evidence" value="ECO:0007669"/>
    <property type="project" value="UniProtKB-UniRule"/>
</dbReference>
<name>A0A932A9M6_9BACT</name>
<protein>
    <recommendedName>
        <fullName evidence="4 5">Large ribosomal subunit protein bL28</fullName>
    </recommendedName>
</protein>
<evidence type="ECO:0000256" key="3">
    <source>
        <dbReference type="ARBA" id="ARBA00023274"/>
    </source>
</evidence>
<dbReference type="InterPro" id="IPR034704">
    <property type="entry name" value="Ribosomal_bL28/bL31-like_sf"/>
</dbReference>
<evidence type="ECO:0000313" key="7">
    <source>
        <dbReference type="Proteomes" id="UP000779809"/>
    </source>
</evidence>
<dbReference type="Proteomes" id="UP000779809">
    <property type="component" value="Unassembled WGS sequence"/>
</dbReference>
<dbReference type="EMBL" id="JACPNR010000006">
    <property type="protein sequence ID" value="MBI2678189.1"/>
    <property type="molecule type" value="Genomic_DNA"/>
</dbReference>
<dbReference type="PANTHER" id="PTHR39080:SF1">
    <property type="entry name" value="LARGE RIBOSOMAL SUBUNIT PROTEIN BL28A"/>
    <property type="match status" value="1"/>
</dbReference>
<evidence type="ECO:0000256" key="2">
    <source>
        <dbReference type="ARBA" id="ARBA00022980"/>
    </source>
</evidence>
<accession>A0A932A9M6</accession>
<dbReference type="PANTHER" id="PTHR39080">
    <property type="entry name" value="50S RIBOSOMAL PROTEIN L28"/>
    <property type="match status" value="1"/>
</dbReference>
<comment type="caution">
    <text evidence="6">The sequence shown here is derived from an EMBL/GenBank/DDBJ whole genome shotgun (WGS) entry which is preliminary data.</text>
</comment>
<proteinExistence type="inferred from homology"/>
<dbReference type="InterPro" id="IPR001383">
    <property type="entry name" value="Ribosomal_bL28_bact-type"/>
</dbReference>
<dbReference type="NCBIfam" id="TIGR00009">
    <property type="entry name" value="L28"/>
    <property type="match status" value="1"/>
</dbReference>
<dbReference type="HAMAP" id="MF_00373">
    <property type="entry name" value="Ribosomal_bL28"/>
    <property type="match status" value="1"/>
</dbReference>
<evidence type="ECO:0000256" key="5">
    <source>
        <dbReference type="HAMAP-Rule" id="MF_00373"/>
    </source>
</evidence>